<feature type="transmembrane region" description="Helical" evidence="7">
    <location>
        <begin position="175"/>
        <end position="197"/>
    </location>
</feature>
<evidence type="ECO:0000313" key="10">
    <source>
        <dbReference type="EMBL" id="OOF44511.1"/>
    </source>
</evidence>
<name>A0A1V3IQX4_9PAST</name>
<dbReference type="OrthoDB" id="9790951at2"/>
<dbReference type="InterPro" id="IPR003646">
    <property type="entry name" value="SH3-like_bac-type"/>
</dbReference>
<gene>
    <name evidence="10" type="ORF">BKK50_02410</name>
</gene>
<feature type="signal peptide" evidence="8">
    <location>
        <begin position="1"/>
        <end position="27"/>
    </location>
</feature>
<dbReference type="PROSITE" id="PS51781">
    <property type="entry name" value="SH3B"/>
    <property type="match status" value="1"/>
</dbReference>
<reference evidence="10 11" key="1">
    <citation type="submission" date="2016-10" db="EMBL/GenBank/DDBJ databases">
        <title>Rodentibacter gen. nov. and new species.</title>
        <authorList>
            <person name="Christensen H."/>
        </authorList>
    </citation>
    <scope>NUCLEOTIDE SEQUENCE [LARGE SCALE GENOMIC DNA]</scope>
    <source>
        <strain evidence="10 11">CCUG17206</strain>
    </source>
</reference>
<feature type="chain" id="PRO_5013138545" description="SH3b domain-containing protein" evidence="8">
    <location>
        <begin position="28"/>
        <end position="207"/>
    </location>
</feature>
<evidence type="ECO:0000256" key="5">
    <source>
        <dbReference type="ARBA" id="ARBA00023136"/>
    </source>
</evidence>
<dbReference type="GO" id="GO:0016020">
    <property type="term" value="C:membrane"/>
    <property type="evidence" value="ECO:0007669"/>
    <property type="project" value="UniProtKB-SubCell"/>
</dbReference>
<keyword evidence="2 7" id="KW-0812">Transmembrane</keyword>
<dbReference type="EMBL" id="MLHJ01000015">
    <property type="protein sequence ID" value="OOF44511.1"/>
    <property type="molecule type" value="Genomic_DNA"/>
</dbReference>
<feature type="domain" description="SH3b" evidence="9">
    <location>
        <begin position="27"/>
        <end position="91"/>
    </location>
</feature>
<dbReference type="AlphaFoldDB" id="A0A1V3IQX4"/>
<evidence type="ECO:0000256" key="6">
    <source>
        <dbReference type="SAM" id="Coils"/>
    </source>
</evidence>
<dbReference type="InterPro" id="IPR016476">
    <property type="entry name" value="SH3_dom_pro"/>
</dbReference>
<comment type="caution">
    <text evidence="10">The sequence shown here is derived from an EMBL/GenBank/DDBJ whole genome shotgun (WGS) entry which is preliminary data.</text>
</comment>
<evidence type="ECO:0000256" key="7">
    <source>
        <dbReference type="SAM" id="Phobius"/>
    </source>
</evidence>
<dbReference type="PIRSF" id="PIRSF006158">
    <property type="entry name" value="UCP006158_SH3"/>
    <property type="match status" value="1"/>
</dbReference>
<dbReference type="STRING" id="1908260.BKK50_02410"/>
<keyword evidence="4 7" id="KW-1133">Transmembrane helix</keyword>
<evidence type="ECO:0000313" key="11">
    <source>
        <dbReference type="Proteomes" id="UP000189433"/>
    </source>
</evidence>
<dbReference type="Pfam" id="PF08239">
    <property type="entry name" value="SH3_3"/>
    <property type="match status" value="1"/>
</dbReference>
<accession>A0A1V3IQX4</accession>
<evidence type="ECO:0000256" key="3">
    <source>
        <dbReference type="ARBA" id="ARBA00022729"/>
    </source>
</evidence>
<comment type="subcellular location">
    <subcellularLocation>
        <location evidence="1">Membrane</location>
        <topology evidence="1">Single-pass membrane protein</topology>
    </subcellularLocation>
</comment>
<evidence type="ECO:0000256" key="8">
    <source>
        <dbReference type="SAM" id="SignalP"/>
    </source>
</evidence>
<dbReference type="Gene3D" id="2.30.30.40">
    <property type="entry name" value="SH3 Domains"/>
    <property type="match status" value="1"/>
</dbReference>
<keyword evidence="6" id="KW-0175">Coiled coil</keyword>
<keyword evidence="3 8" id="KW-0732">Signal</keyword>
<sequence>MPKIASILTQFLLPTILLGSALNTAYAETQYVTENLNTYLRRGAGDQFKIAGAIQSGEQVNVLDRQGKYSLIRDSKNREAWILTSELSNTPSSKLENPKLKAQIQELTLKLNHLDSDWQQRTVEMQRRTKQSEQQSSELLEQNSQLKRELEIVKNKNRDLEAMLDVGKREIAIQWFIYGGSVLGVGLLLGLIIPHILPRRKRRDGWA</sequence>
<proteinExistence type="predicted"/>
<dbReference type="Proteomes" id="UP000189433">
    <property type="component" value="Unassembled WGS sequence"/>
</dbReference>
<evidence type="ECO:0000256" key="2">
    <source>
        <dbReference type="ARBA" id="ARBA00022692"/>
    </source>
</evidence>
<organism evidence="10 11">
    <name type="scientific">Rodentibacter rarus</name>
    <dbReference type="NCBI Taxonomy" id="1908260"/>
    <lineage>
        <taxon>Bacteria</taxon>
        <taxon>Pseudomonadati</taxon>
        <taxon>Pseudomonadota</taxon>
        <taxon>Gammaproteobacteria</taxon>
        <taxon>Pasteurellales</taxon>
        <taxon>Pasteurellaceae</taxon>
        <taxon>Rodentibacter</taxon>
    </lineage>
</organism>
<dbReference type="RefSeq" id="WP_077414979.1">
    <property type="nucleotide sequence ID" value="NZ_MLHI01000115.1"/>
</dbReference>
<keyword evidence="5 7" id="KW-0472">Membrane</keyword>
<dbReference type="NCBIfam" id="TIGR04211">
    <property type="entry name" value="SH3_and_anchor"/>
    <property type="match status" value="1"/>
</dbReference>
<evidence type="ECO:0000256" key="4">
    <source>
        <dbReference type="ARBA" id="ARBA00022989"/>
    </source>
</evidence>
<feature type="coiled-coil region" evidence="6">
    <location>
        <begin position="97"/>
        <end position="170"/>
    </location>
</feature>
<keyword evidence="11" id="KW-1185">Reference proteome</keyword>
<evidence type="ECO:0000256" key="1">
    <source>
        <dbReference type="ARBA" id="ARBA00004167"/>
    </source>
</evidence>
<evidence type="ECO:0000259" key="9">
    <source>
        <dbReference type="PROSITE" id="PS51781"/>
    </source>
</evidence>
<protein>
    <recommendedName>
        <fullName evidence="9">SH3b domain-containing protein</fullName>
    </recommendedName>
</protein>
<dbReference type="SMART" id="SM00287">
    <property type="entry name" value="SH3b"/>
    <property type="match status" value="1"/>
</dbReference>